<dbReference type="InterPro" id="IPR022596">
    <property type="entry name" value="GPR1/2/3_C"/>
</dbReference>
<feature type="transmembrane region" description="Helical" evidence="6">
    <location>
        <begin position="72"/>
        <end position="94"/>
    </location>
</feature>
<feature type="compositionally biased region" description="Gly residues" evidence="5">
    <location>
        <begin position="454"/>
        <end position="463"/>
    </location>
</feature>
<feature type="compositionally biased region" description="Low complexity" evidence="5">
    <location>
        <begin position="405"/>
        <end position="416"/>
    </location>
</feature>
<feature type="domain" description="G protein-coupled receptor GPR1/2/3 C-terminal" evidence="7">
    <location>
        <begin position="234"/>
        <end position="300"/>
    </location>
</feature>
<protein>
    <recommendedName>
        <fullName evidence="7">G protein-coupled receptor GPR1/2/3 C-terminal domain-containing protein</fullName>
    </recommendedName>
</protein>
<dbReference type="EMBL" id="VCHE01000003">
    <property type="protein sequence ID" value="KAB2580651.1"/>
    <property type="molecule type" value="Genomic_DNA"/>
</dbReference>
<keyword evidence="9" id="KW-1185">Reference proteome</keyword>
<feature type="transmembrane region" description="Helical" evidence="6">
    <location>
        <begin position="148"/>
        <end position="170"/>
    </location>
</feature>
<keyword evidence="4 6" id="KW-0472">Membrane</keyword>
<dbReference type="Pfam" id="PF05462">
    <property type="entry name" value="Dicty_CAR"/>
    <property type="match status" value="1"/>
</dbReference>
<evidence type="ECO:0000313" key="8">
    <source>
        <dbReference type="EMBL" id="KAB2580651.1"/>
    </source>
</evidence>
<proteinExistence type="predicted"/>
<dbReference type="PANTHER" id="PTHR23112">
    <property type="entry name" value="G PROTEIN-COUPLED RECEPTOR 157-RELATED"/>
    <property type="match status" value="1"/>
</dbReference>
<comment type="caution">
    <text evidence="8">The sequence shown here is derived from an EMBL/GenBank/DDBJ whole genome shotgun (WGS) entry which is preliminary data.</text>
</comment>
<dbReference type="SUPFAM" id="SSF81321">
    <property type="entry name" value="Family A G protein-coupled receptor-like"/>
    <property type="match status" value="1"/>
</dbReference>
<evidence type="ECO:0000256" key="5">
    <source>
        <dbReference type="SAM" id="MobiDB-lite"/>
    </source>
</evidence>
<name>A0A5N5DTD4_9PEZI</name>
<reference evidence="8 9" key="1">
    <citation type="journal article" date="2019" name="Sci. Rep.">
        <title>A multi-omics analysis of the grapevine pathogen Lasiodiplodia theobromae reveals that temperature affects the expression of virulence- and pathogenicity-related genes.</title>
        <authorList>
            <person name="Felix C."/>
            <person name="Meneses R."/>
            <person name="Goncalves M.F.M."/>
            <person name="Tilleman L."/>
            <person name="Duarte A.S."/>
            <person name="Jorrin-Novo J.V."/>
            <person name="Van de Peer Y."/>
            <person name="Deforce D."/>
            <person name="Van Nieuwerburgh F."/>
            <person name="Esteves A.C."/>
            <person name="Alves A."/>
        </authorList>
    </citation>
    <scope>NUCLEOTIDE SEQUENCE [LARGE SCALE GENOMIC DNA]</scope>
    <source>
        <strain evidence="8 9">LA-SOL3</strain>
    </source>
</reference>
<evidence type="ECO:0000256" key="4">
    <source>
        <dbReference type="ARBA" id="ARBA00023136"/>
    </source>
</evidence>
<gene>
    <name evidence="8" type="ORF">DBV05_g1027</name>
</gene>
<feature type="region of interest" description="Disordered" evidence="5">
    <location>
        <begin position="375"/>
        <end position="429"/>
    </location>
</feature>
<evidence type="ECO:0000256" key="6">
    <source>
        <dbReference type="SAM" id="Phobius"/>
    </source>
</evidence>
<dbReference type="Proteomes" id="UP000325902">
    <property type="component" value="Unassembled WGS sequence"/>
</dbReference>
<dbReference type="OrthoDB" id="100006at2759"/>
<evidence type="ECO:0000313" key="9">
    <source>
        <dbReference type="Proteomes" id="UP000325902"/>
    </source>
</evidence>
<keyword evidence="2 6" id="KW-0812">Transmembrane</keyword>
<dbReference type="AlphaFoldDB" id="A0A5N5DTD4"/>
<evidence type="ECO:0000256" key="2">
    <source>
        <dbReference type="ARBA" id="ARBA00022692"/>
    </source>
</evidence>
<feature type="transmembrane region" description="Helical" evidence="6">
    <location>
        <begin position="198"/>
        <end position="220"/>
    </location>
</feature>
<keyword evidence="3 6" id="KW-1133">Transmembrane helix</keyword>
<organism evidence="8 9">
    <name type="scientific">Lasiodiplodia theobromae</name>
    <dbReference type="NCBI Taxonomy" id="45133"/>
    <lineage>
        <taxon>Eukaryota</taxon>
        <taxon>Fungi</taxon>
        <taxon>Dikarya</taxon>
        <taxon>Ascomycota</taxon>
        <taxon>Pezizomycotina</taxon>
        <taxon>Dothideomycetes</taxon>
        <taxon>Dothideomycetes incertae sedis</taxon>
        <taxon>Botryosphaeriales</taxon>
        <taxon>Botryosphaeriaceae</taxon>
        <taxon>Lasiodiplodia</taxon>
    </lineage>
</organism>
<dbReference type="PANTHER" id="PTHR23112:SF37">
    <property type="entry name" value="G PROTEIN-COUPLED RECEPTOR GPR1"/>
    <property type="match status" value="1"/>
</dbReference>
<comment type="subcellular location">
    <subcellularLocation>
        <location evidence="1">Membrane</location>
        <topology evidence="1">Multi-pass membrane protein</topology>
    </subcellularLocation>
</comment>
<evidence type="ECO:0000259" key="7">
    <source>
        <dbReference type="Pfam" id="PF11970"/>
    </source>
</evidence>
<evidence type="ECO:0000256" key="3">
    <source>
        <dbReference type="ARBA" id="ARBA00022989"/>
    </source>
</evidence>
<sequence length="490" mass="53120">MAAKLLPRADSQHFPWPYSVDPLPDDLRKGLWPVGIFALMSTVATVGLLSWITYRLVSWRKHYRSYVGYNQYVLLIYNLLLADLQQSLSFLISFHWIHTDSMLAPSPACFGQAWLVQIGDISSGMFVLAIALHTFFSVVKGRQLPFRVFLTGTIIIWAIALLLTVLGPALHGNKYFTAAGAWCWASDKYETERLWLHYLWIFVIEFGTVIVYALIFIYLRKQLAHISSAQQRGTQHKVSQAARYMVLYPLTYVLLTLPLAAGRMATMTGQTLPIAYYCAAGSMMTSCGWVDAALYALTRRVLVSNEIGQNKGAAGAASSSGGRTGYGAHGSTTGTGWDMASFSDRKGGLTVDHTVTITGGRDARGSSFIDMDELSKGGTVHHSAIERIGRPKHKNSNTPSTQGLTRARSSSTSARDSTPRGSTDSILAGLGGVRAETKVEIRVEPAEGYMLSGEGSGRGGDGSGVSTPSGRTVEVVGNSNAARPRSGSPY</sequence>
<dbReference type="Gene3D" id="1.20.1070.10">
    <property type="entry name" value="Rhodopsin 7-helix transmembrane proteins"/>
    <property type="match status" value="1"/>
</dbReference>
<accession>A0A5N5DTD4</accession>
<evidence type="ECO:0000256" key="1">
    <source>
        <dbReference type="ARBA" id="ARBA00004141"/>
    </source>
</evidence>
<feature type="transmembrane region" description="Helical" evidence="6">
    <location>
        <begin position="114"/>
        <end position="136"/>
    </location>
</feature>
<feature type="transmembrane region" description="Helical" evidence="6">
    <location>
        <begin position="31"/>
        <end position="52"/>
    </location>
</feature>
<feature type="transmembrane region" description="Helical" evidence="6">
    <location>
        <begin position="241"/>
        <end position="262"/>
    </location>
</feature>
<feature type="region of interest" description="Disordered" evidence="5">
    <location>
        <begin position="443"/>
        <end position="490"/>
    </location>
</feature>
<dbReference type="GO" id="GO:0005886">
    <property type="term" value="C:plasma membrane"/>
    <property type="evidence" value="ECO:0007669"/>
    <property type="project" value="TreeGrafter"/>
</dbReference>
<dbReference type="GO" id="GO:0007189">
    <property type="term" value="P:adenylate cyclase-activating G protein-coupled receptor signaling pathway"/>
    <property type="evidence" value="ECO:0007669"/>
    <property type="project" value="TreeGrafter"/>
</dbReference>
<dbReference type="Pfam" id="PF11970">
    <property type="entry name" value="GPR_Gpa2_C"/>
    <property type="match status" value="1"/>
</dbReference>
<dbReference type="GO" id="GO:0004930">
    <property type="term" value="F:G protein-coupled receptor activity"/>
    <property type="evidence" value="ECO:0007669"/>
    <property type="project" value="TreeGrafter"/>
</dbReference>